<dbReference type="EMBL" id="JAHLQT010037514">
    <property type="protein sequence ID" value="KAG7157417.1"/>
    <property type="molecule type" value="Genomic_DNA"/>
</dbReference>
<gene>
    <name evidence="1" type="ORF">Hamer_G005841</name>
</gene>
<dbReference type="AlphaFoldDB" id="A0A8J5MNB2"/>
<name>A0A8J5MNB2_HOMAM</name>
<reference evidence="1" key="1">
    <citation type="journal article" date="2021" name="Sci. Adv.">
        <title>The American lobster genome reveals insights on longevity, neural, and immune adaptations.</title>
        <authorList>
            <person name="Polinski J.M."/>
            <person name="Zimin A.V."/>
            <person name="Clark K.F."/>
            <person name="Kohn A.B."/>
            <person name="Sadowski N."/>
            <person name="Timp W."/>
            <person name="Ptitsyn A."/>
            <person name="Khanna P."/>
            <person name="Romanova D.Y."/>
            <person name="Williams P."/>
            <person name="Greenwood S.J."/>
            <person name="Moroz L.L."/>
            <person name="Walt D.R."/>
            <person name="Bodnar A.G."/>
        </authorList>
    </citation>
    <scope>NUCLEOTIDE SEQUENCE</scope>
    <source>
        <strain evidence="1">GMGI-L3</strain>
    </source>
</reference>
<evidence type="ECO:0000313" key="2">
    <source>
        <dbReference type="Proteomes" id="UP000747542"/>
    </source>
</evidence>
<dbReference type="Proteomes" id="UP000747542">
    <property type="component" value="Unassembled WGS sequence"/>
</dbReference>
<keyword evidence="2" id="KW-1185">Reference proteome</keyword>
<accession>A0A8J5MNB2</accession>
<comment type="caution">
    <text evidence="1">The sequence shown here is derived from an EMBL/GenBank/DDBJ whole genome shotgun (WGS) entry which is preliminary data.</text>
</comment>
<proteinExistence type="predicted"/>
<evidence type="ECO:0000313" key="1">
    <source>
        <dbReference type="EMBL" id="KAG7157417.1"/>
    </source>
</evidence>
<organism evidence="1 2">
    <name type="scientific">Homarus americanus</name>
    <name type="common">American lobster</name>
    <dbReference type="NCBI Taxonomy" id="6706"/>
    <lineage>
        <taxon>Eukaryota</taxon>
        <taxon>Metazoa</taxon>
        <taxon>Ecdysozoa</taxon>
        <taxon>Arthropoda</taxon>
        <taxon>Crustacea</taxon>
        <taxon>Multicrustacea</taxon>
        <taxon>Malacostraca</taxon>
        <taxon>Eumalacostraca</taxon>
        <taxon>Eucarida</taxon>
        <taxon>Decapoda</taxon>
        <taxon>Pleocyemata</taxon>
        <taxon>Astacidea</taxon>
        <taxon>Nephropoidea</taxon>
        <taxon>Nephropidae</taxon>
        <taxon>Homarus</taxon>
    </lineage>
</organism>
<protein>
    <submittedName>
        <fullName evidence="1">Uncharacterized protein</fullName>
    </submittedName>
</protein>
<feature type="non-terminal residue" evidence="1">
    <location>
        <position position="72"/>
    </location>
</feature>
<sequence length="72" mass="7943">MTPMKSLQEWAADCIAQHLLHSMCVTQLATSAFRGQIGSSQKEIIARTLVCPDEPYFVSLLPSRIPNSDPVL</sequence>